<keyword evidence="11" id="KW-0660">Purine salvage</keyword>
<dbReference type="InterPro" id="IPR005764">
    <property type="entry name" value="Ade_phspho_trans"/>
</dbReference>
<evidence type="ECO:0000256" key="13">
    <source>
        <dbReference type="ARBA" id="ARBA00023125"/>
    </source>
</evidence>
<dbReference type="GO" id="GO:0006355">
    <property type="term" value="P:regulation of DNA-templated transcription"/>
    <property type="evidence" value="ECO:0007669"/>
    <property type="project" value="UniProtKB-ARBA"/>
</dbReference>
<evidence type="ECO:0000313" key="18">
    <source>
        <dbReference type="EMBL" id="KAK9270795.1"/>
    </source>
</evidence>
<dbReference type="Pfam" id="PF00010">
    <property type="entry name" value="HLH"/>
    <property type="match status" value="1"/>
</dbReference>
<dbReference type="FunFam" id="4.10.280.10:FF:000022">
    <property type="entry name" value="Basic helix-loop-helix transcription factor"/>
    <property type="match status" value="1"/>
</dbReference>
<evidence type="ECO:0000256" key="16">
    <source>
        <dbReference type="SAM" id="MobiDB-lite"/>
    </source>
</evidence>
<dbReference type="SUPFAM" id="SSF47459">
    <property type="entry name" value="HLH, helix-loop-helix DNA-binding domain"/>
    <property type="match status" value="1"/>
</dbReference>
<comment type="pathway">
    <text evidence="4">Purine metabolism; AMP biosynthesis via salvage pathway; AMP from adenine: step 1/1.</text>
</comment>
<evidence type="ECO:0000256" key="8">
    <source>
        <dbReference type="ARBA" id="ARBA00022490"/>
    </source>
</evidence>
<dbReference type="HAMAP" id="MF_00004">
    <property type="entry name" value="Aden_phosphoribosyltr"/>
    <property type="match status" value="1"/>
</dbReference>
<comment type="subunit">
    <text evidence="6">Homodimer.</text>
</comment>
<dbReference type="Gene3D" id="3.40.50.2020">
    <property type="match status" value="1"/>
</dbReference>
<evidence type="ECO:0000256" key="7">
    <source>
        <dbReference type="ARBA" id="ARBA00011893"/>
    </source>
</evidence>
<dbReference type="AlphaFoldDB" id="A0AAP0R6D2"/>
<evidence type="ECO:0000256" key="14">
    <source>
        <dbReference type="ARBA" id="ARBA00023163"/>
    </source>
</evidence>
<dbReference type="GO" id="GO:0048766">
    <property type="term" value="P:root hair initiation"/>
    <property type="evidence" value="ECO:0007669"/>
    <property type="project" value="UniProtKB-ARBA"/>
</dbReference>
<feature type="region of interest" description="Disordered" evidence="16">
    <location>
        <begin position="359"/>
        <end position="471"/>
    </location>
</feature>
<evidence type="ECO:0000313" key="19">
    <source>
        <dbReference type="Proteomes" id="UP001415857"/>
    </source>
</evidence>
<keyword evidence="15" id="KW-0539">Nucleus</keyword>
<evidence type="ECO:0000256" key="12">
    <source>
        <dbReference type="ARBA" id="ARBA00023015"/>
    </source>
</evidence>
<evidence type="ECO:0000256" key="5">
    <source>
        <dbReference type="ARBA" id="ARBA00008391"/>
    </source>
</evidence>
<dbReference type="PANTHER" id="PTHR11776:SF0">
    <property type="entry name" value="ADENINE PHOSPHORIBOSYLTRANSFERASE 1, CHLOROPLASTIC"/>
    <property type="match status" value="1"/>
</dbReference>
<accession>A0AAP0R6D2</accession>
<dbReference type="InterPro" id="IPR029057">
    <property type="entry name" value="PRTase-like"/>
</dbReference>
<evidence type="ECO:0000256" key="10">
    <source>
        <dbReference type="ARBA" id="ARBA00022679"/>
    </source>
</evidence>
<feature type="domain" description="BHLH" evidence="17">
    <location>
        <begin position="459"/>
        <end position="508"/>
    </location>
</feature>
<evidence type="ECO:0000256" key="1">
    <source>
        <dbReference type="ARBA" id="ARBA00000868"/>
    </source>
</evidence>
<dbReference type="NCBIfam" id="NF002634">
    <property type="entry name" value="PRK02304.1-3"/>
    <property type="match status" value="1"/>
</dbReference>
<dbReference type="InterPro" id="IPR011598">
    <property type="entry name" value="bHLH_dom"/>
</dbReference>
<evidence type="ECO:0000259" key="17">
    <source>
        <dbReference type="PROSITE" id="PS50888"/>
    </source>
</evidence>
<dbReference type="GO" id="GO:0003999">
    <property type="term" value="F:adenine phosphoribosyltransferase activity"/>
    <property type="evidence" value="ECO:0007669"/>
    <property type="project" value="UniProtKB-EC"/>
</dbReference>
<dbReference type="Gene3D" id="4.10.280.10">
    <property type="entry name" value="Helix-loop-helix DNA-binding domain"/>
    <property type="match status" value="1"/>
</dbReference>
<dbReference type="GO" id="GO:0006166">
    <property type="term" value="P:purine ribonucleoside salvage"/>
    <property type="evidence" value="ECO:0007669"/>
    <property type="project" value="UniProtKB-KW"/>
</dbReference>
<dbReference type="Proteomes" id="UP001415857">
    <property type="component" value="Unassembled WGS sequence"/>
</dbReference>
<evidence type="ECO:0000256" key="11">
    <source>
        <dbReference type="ARBA" id="ARBA00022726"/>
    </source>
</evidence>
<feature type="compositionally biased region" description="Basic and acidic residues" evidence="16">
    <location>
        <begin position="374"/>
        <end position="385"/>
    </location>
</feature>
<dbReference type="GO" id="GO:0005634">
    <property type="term" value="C:nucleus"/>
    <property type="evidence" value="ECO:0007669"/>
    <property type="project" value="UniProtKB-SubCell"/>
</dbReference>
<feature type="compositionally biased region" description="Basic residues" evidence="16">
    <location>
        <begin position="386"/>
        <end position="397"/>
    </location>
</feature>
<dbReference type="NCBIfam" id="NF002636">
    <property type="entry name" value="PRK02304.1-5"/>
    <property type="match status" value="1"/>
</dbReference>
<dbReference type="CDD" id="cd11454">
    <property type="entry name" value="bHLH_AtIND_like"/>
    <property type="match status" value="1"/>
</dbReference>
<dbReference type="NCBIfam" id="TIGR01090">
    <property type="entry name" value="apt"/>
    <property type="match status" value="1"/>
</dbReference>
<dbReference type="FunFam" id="3.40.50.2020:FF:000022">
    <property type="entry name" value="Adenine phosphoribosyltransferase 1"/>
    <property type="match status" value="1"/>
</dbReference>
<dbReference type="InterPro" id="IPR000836">
    <property type="entry name" value="PRTase_dom"/>
</dbReference>
<gene>
    <name evidence="18" type="ORF">L1049_026380</name>
</gene>
<evidence type="ECO:0000256" key="3">
    <source>
        <dbReference type="ARBA" id="ARBA00004496"/>
    </source>
</evidence>
<dbReference type="CDD" id="cd06223">
    <property type="entry name" value="PRTases_typeI"/>
    <property type="match status" value="1"/>
</dbReference>
<keyword evidence="14" id="KW-0804">Transcription</keyword>
<keyword evidence="9" id="KW-0328">Glycosyltransferase</keyword>
<keyword evidence="10" id="KW-0808">Transferase</keyword>
<organism evidence="18 19">
    <name type="scientific">Liquidambar formosana</name>
    <name type="common">Formosan gum</name>
    <dbReference type="NCBI Taxonomy" id="63359"/>
    <lineage>
        <taxon>Eukaryota</taxon>
        <taxon>Viridiplantae</taxon>
        <taxon>Streptophyta</taxon>
        <taxon>Embryophyta</taxon>
        <taxon>Tracheophyta</taxon>
        <taxon>Spermatophyta</taxon>
        <taxon>Magnoliopsida</taxon>
        <taxon>eudicotyledons</taxon>
        <taxon>Gunneridae</taxon>
        <taxon>Pentapetalae</taxon>
        <taxon>Saxifragales</taxon>
        <taxon>Altingiaceae</taxon>
        <taxon>Liquidambar</taxon>
    </lineage>
</organism>
<feature type="compositionally biased region" description="Polar residues" evidence="16">
    <location>
        <begin position="431"/>
        <end position="447"/>
    </location>
</feature>
<protein>
    <recommendedName>
        <fullName evidence="7">adenine phosphoribosyltransferase</fullName>
        <ecNumber evidence="7">2.4.2.7</ecNumber>
    </recommendedName>
</protein>
<keyword evidence="13" id="KW-0238">DNA-binding</keyword>
<evidence type="ECO:0000256" key="9">
    <source>
        <dbReference type="ARBA" id="ARBA00022676"/>
    </source>
</evidence>
<comment type="subcellular location">
    <subcellularLocation>
        <location evidence="3">Cytoplasm</location>
    </subcellularLocation>
    <subcellularLocation>
        <location evidence="2">Nucleus</location>
    </subcellularLocation>
</comment>
<evidence type="ECO:0000256" key="2">
    <source>
        <dbReference type="ARBA" id="ARBA00004123"/>
    </source>
</evidence>
<dbReference type="GO" id="GO:0003677">
    <property type="term" value="F:DNA binding"/>
    <property type="evidence" value="ECO:0007669"/>
    <property type="project" value="UniProtKB-KW"/>
</dbReference>
<comment type="caution">
    <text evidence="18">The sequence shown here is derived from an EMBL/GenBank/DDBJ whole genome shotgun (WGS) entry which is preliminary data.</text>
</comment>
<dbReference type="Pfam" id="PF00156">
    <property type="entry name" value="Pribosyltran"/>
    <property type="match status" value="1"/>
</dbReference>
<evidence type="ECO:0000256" key="4">
    <source>
        <dbReference type="ARBA" id="ARBA00004659"/>
    </source>
</evidence>
<name>A0AAP0R6D2_LIQFO</name>
<dbReference type="PROSITE" id="PS50888">
    <property type="entry name" value="BHLH"/>
    <property type="match status" value="1"/>
</dbReference>
<comment type="catalytic activity">
    <reaction evidence="1">
        <text>AMP + diphosphate = 5-phospho-alpha-D-ribose 1-diphosphate + adenine</text>
        <dbReference type="Rhea" id="RHEA:16609"/>
        <dbReference type="ChEBI" id="CHEBI:16708"/>
        <dbReference type="ChEBI" id="CHEBI:33019"/>
        <dbReference type="ChEBI" id="CHEBI:58017"/>
        <dbReference type="ChEBI" id="CHEBI:456215"/>
        <dbReference type="EC" id="2.4.2.7"/>
    </reaction>
</comment>
<comment type="similarity">
    <text evidence="5">Belongs to the purine/pyrimidine phosphoribosyltransferase family.</text>
</comment>
<keyword evidence="12" id="KW-0805">Transcription regulation</keyword>
<dbReference type="GO" id="GO:0005829">
    <property type="term" value="C:cytosol"/>
    <property type="evidence" value="ECO:0007669"/>
    <property type="project" value="TreeGrafter"/>
</dbReference>
<dbReference type="SMART" id="SM00353">
    <property type="entry name" value="HLH"/>
    <property type="match status" value="1"/>
</dbReference>
<reference evidence="18 19" key="1">
    <citation type="journal article" date="2024" name="Plant J.">
        <title>Genome sequences and population genomics reveal climatic adaptation and genomic divergence between two closely related sweetgum species.</title>
        <authorList>
            <person name="Xu W.Q."/>
            <person name="Ren C.Q."/>
            <person name="Zhang X.Y."/>
            <person name="Comes H.P."/>
            <person name="Liu X.H."/>
            <person name="Li Y.G."/>
            <person name="Kettle C.J."/>
            <person name="Jalonen R."/>
            <person name="Gaisberger H."/>
            <person name="Ma Y.Z."/>
            <person name="Qiu Y.X."/>
        </authorList>
    </citation>
    <scope>NUCLEOTIDE SEQUENCE [LARGE SCALE GENOMIC DNA]</scope>
    <source>
        <strain evidence="18">Hangzhou</strain>
    </source>
</reference>
<evidence type="ECO:0000256" key="6">
    <source>
        <dbReference type="ARBA" id="ARBA00011738"/>
    </source>
</evidence>
<keyword evidence="8" id="KW-0963">Cytoplasm</keyword>
<dbReference type="SUPFAM" id="SSF53271">
    <property type="entry name" value="PRTase-like"/>
    <property type="match status" value="1"/>
</dbReference>
<dbReference type="GO" id="GO:0006168">
    <property type="term" value="P:adenine salvage"/>
    <property type="evidence" value="ECO:0007669"/>
    <property type="project" value="InterPro"/>
</dbReference>
<dbReference type="GO" id="GO:0046983">
    <property type="term" value="F:protein dimerization activity"/>
    <property type="evidence" value="ECO:0007669"/>
    <property type="project" value="InterPro"/>
</dbReference>
<dbReference type="PANTHER" id="PTHR11776">
    <property type="entry name" value="ADENINE PHOSPHORIBOSYLTRANSFERASE"/>
    <property type="match status" value="1"/>
</dbReference>
<dbReference type="InterPro" id="IPR036638">
    <property type="entry name" value="HLH_DNA-bd_sf"/>
</dbReference>
<sequence>MASEGGKDHRISKIASAIRVIPDFPKPGILFQDITTLLLDTKAFKDTIDLFVERYKDKDISVVAGIEARGFIFGPPIALAIGAKFVPIRKPNKLPGEVISEEYLLEYGTDKMEMHVGAVQAGERALIIDDLIATGGTLCAAIKLLERVGVDVVECACVIEMPELKGRDRLGDKPLFVLKEDMESLQGAFPDGEWDSFGRMFFTEEADFKAQYPFPNGHDESLSFGTSSTFWPTLENNTAMARAVDESLFYSLDTIDSNLFQFSQEGSYSSRSSSSVFFPTPTHENYYFSDSNCIPVTNNTSESMDFCMMNEQNTYSLVPVFPPDIMEEVVCLNEGAGYPEAVAIPGKELQLKRKIEMPEMQAGADNKTNAETIENPKKKSRVARDKSKKNVQPKKTQKLSPNGNDEEETNAGMNGQSSSSYSSEDDSKASQEINGAATSNSKGSASLNPKGKTRASRGSATDPQSLYARKRRERINERLKILQNLVPNGTKVDISTMLEEAVQYVKFLQLQIKLLSSDDMWMFAPIAYNGMDIGLIQKSSLPL</sequence>
<proteinExistence type="inferred from homology"/>
<evidence type="ECO:0000256" key="15">
    <source>
        <dbReference type="ARBA" id="ARBA00023242"/>
    </source>
</evidence>
<dbReference type="EC" id="2.4.2.7" evidence="7"/>
<dbReference type="EMBL" id="JBBPBK010000014">
    <property type="protein sequence ID" value="KAK9270795.1"/>
    <property type="molecule type" value="Genomic_DNA"/>
</dbReference>
<dbReference type="InterPro" id="IPR050120">
    <property type="entry name" value="Adenine_PRTase"/>
</dbReference>
<keyword evidence="19" id="KW-1185">Reference proteome</keyword>